<feature type="region of interest" description="Disordered" evidence="1">
    <location>
        <begin position="352"/>
        <end position="387"/>
    </location>
</feature>
<gene>
    <name evidence="3" type="primary">LOC106740922</name>
</gene>
<dbReference type="PANTHER" id="PTHR15131:SF3">
    <property type="entry name" value="SNRNA-ACTIVATING PROTEIN COMPLEX SUBUNIT 1"/>
    <property type="match status" value="1"/>
</dbReference>
<dbReference type="CTD" id="41920"/>
<accession>A0A6P3WPA4</accession>
<feature type="region of interest" description="Disordered" evidence="1">
    <location>
        <begin position="404"/>
        <end position="443"/>
    </location>
</feature>
<feature type="region of interest" description="Disordered" evidence="1">
    <location>
        <begin position="44"/>
        <end position="66"/>
    </location>
</feature>
<keyword evidence="2" id="KW-1185">Reference proteome</keyword>
<dbReference type="Proteomes" id="UP000515204">
    <property type="component" value="Unplaced"/>
</dbReference>
<name>A0A6P3WPA4_DINQU</name>
<evidence type="ECO:0000313" key="2">
    <source>
        <dbReference type="Proteomes" id="UP000515204"/>
    </source>
</evidence>
<proteinExistence type="predicted"/>
<dbReference type="GO" id="GO:0042795">
    <property type="term" value="P:snRNA transcription by RNA polymerase II"/>
    <property type="evidence" value="ECO:0007669"/>
    <property type="project" value="TreeGrafter"/>
</dbReference>
<reference evidence="3" key="1">
    <citation type="submission" date="2025-08" db="UniProtKB">
        <authorList>
            <consortium name="RefSeq"/>
        </authorList>
    </citation>
    <scope>IDENTIFICATION</scope>
</reference>
<sequence length="443" mass="49942">MRRNEILSLLSRGKKRERERASLRRPFCIPSAMRGIDLSCQLGPGTRSGPGADARGSGARAASDGAPRRIVCTRSRVDAGGVTSGDGRESRRVTSGKRLMNAFQYDCQTLLTRFELTYNTHFQNFCEIWREMQFSLIFDCQSSEVTLRIFCENALHVTKQFLIKASSLKERIGALYLMYSVYYMLQKNDLKIRMTFSDWECLMNLHQQIKVEQYLDANYILCKLIVDRAFIHCFSDSEFGINKHYQKSKTQSMLDYSLSPKIKELAAPGKLLSTISHLSKIYTEKKHILLSEQEISSVQLYDANMADNIIDSIRTMQSQNRIFSQNISEDNNDESPALMPASALASTSEAALASTSESAPTSSLSVLMSTSNNQSSQKIKKRRNKNVQRRKKLILAKIGSAFETALRSESEDSSEEEVHMEIDSDTSADPLEGQKETPAITNH</sequence>
<feature type="compositionally biased region" description="Basic and acidic residues" evidence="1">
    <location>
        <begin position="406"/>
        <end position="422"/>
    </location>
</feature>
<organism evidence="2 3">
    <name type="scientific">Dinoponera quadriceps</name>
    <name type="common">South American ant</name>
    <dbReference type="NCBI Taxonomy" id="609295"/>
    <lineage>
        <taxon>Eukaryota</taxon>
        <taxon>Metazoa</taxon>
        <taxon>Ecdysozoa</taxon>
        <taxon>Arthropoda</taxon>
        <taxon>Hexapoda</taxon>
        <taxon>Insecta</taxon>
        <taxon>Pterygota</taxon>
        <taxon>Neoptera</taxon>
        <taxon>Endopterygota</taxon>
        <taxon>Hymenoptera</taxon>
        <taxon>Apocrita</taxon>
        <taxon>Aculeata</taxon>
        <taxon>Formicoidea</taxon>
        <taxon>Formicidae</taxon>
        <taxon>Ponerinae</taxon>
        <taxon>Ponerini</taxon>
        <taxon>Dinoponera</taxon>
    </lineage>
</organism>
<dbReference type="AlphaFoldDB" id="A0A6P3WPA4"/>
<dbReference type="RefSeq" id="XP_014467876.1">
    <property type="nucleotide sequence ID" value="XM_014612390.1"/>
</dbReference>
<dbReference type="GeneID" id="106740922"/>
<protein>
    <submittedName>
        <fullName evidence="3">snRNA-activating protein complex subunit 1 isoform X1</fullName>
    </submittedName>
</protein>
<dbReference type="GO" id="GO:0042796">
    <property type="term" value="P:snRNA transcription by RNA polymerase III"/>
    <property type="evidence" value="ECO:0007669"/>
    <property type="project" value="TreeGrafter"/>
</dbReference>
<feature type="compositionally biased region" description="Polar residues" evidence="1">
    <location>
        <begin position="366"/>
        <end position="376"/>
    </location>
</feature>
<dbReference type="PANTHER" id="PTHR15131">
    <property type="entry name" value="SMALL NUCLEAR RNA ACTIVATING COMPLEX, POLYPEPTIDE 1"/>
    <property type="match status" value="1"/>
</dbReference>
<evidence type="ECO:0000256" key="1">
    <source>
        <dbReference type="SAM" id="MobiDB-lite"/>
    </source>
</evidence>
<feature type="compositionally biased region" description="Low complexity" evidence="1">
    <location>
        <begin position="352"/>
        <end position="365"/>
    </location>
</feature>
<dbReference type="GO" id="GO:0043565">
    <property type="term" value="F:sequence-specific DNA binding"/>
    <property type="evidence" value="ECO:0007669"/>
    <property type="project" value="TreeGrafter"/>
</dbReference>
<evidence type="ECO:0000313" key="3">
    <source>
        <dbReference type="RefSeq" id="XP_014467876.1"/>
    </source>
</evidence>
<dbReference type="OrthoDB" id="20127at2759"/>
<dbReference type="InterPro" id="IPR019188">
    <property type="entry name" value="SNAPC1"/>
</dbReference>
<feature type="compositionally biased region" description="Basic residues" evidence="1">
    <location>
        <begin position="378"/>
        <end position="387"/>
    </location>
</feature>
<dbReference type="GO" id="GO:0019185">
    <property type="term" value="C:snRNA-activating protein complex"/>
    <property type="evidence" value="ECO:0007669"/>
    <property type="project" value="TreeGrafter"/>
</dbReference>
<dbReference type="Pfam" id="PF09808">
    <property type="entry name" value="SNAPC1"/>
    <property type="match status" value="1"/>
</dbReference>
<dbReference type="KEGG" id="dqu:106740922"/>
<feature type="compositionally biased region" description="Low complexity" evidence="1">
    <location>
        <begin position="47"/>
        <end position="66"/>
    </location>
</feature>